<dbReference type="PANTHER" id="PTHR44379">
    <property type="entry name" value="OXIDOREDUCTASE WITH IRON-SULFUR SUBUNIT"/>
    <property type="match status" value="1"/>
</dbReference>
<accession>A0A3B0RHW8</accession>
<gene>
    <name evidence="6" type="ORF">MNBD_ALPHA02-1090</name>
</gene>
<organism evidence="6">
    <name type="scientific">hydrothermal vent metagenome</name>
    <dbReference type="NCBI Taxonomy" id="652676"/>
    <lineage>
        <taxon>unclassified sequences</taxon>
        <taxon>metagenomes</taxon>
        <taxon>ecological metagenomes</taxon>
    </lineage>
</organism>
<dbReference type="PROSITE" id="PS00197">
    <property type="entry name" value="2FE2S_FER_1"/>
    <property type="match status" value="1"/>
</dbReference>
<dbReference type="InterPro" id="IPR001041">
    <property type="entry name" value="2Fe-2S_ferredoxin-type"/>
</dbReference>
<dbReference type="EMBL" id="UOED01000030">
    <property type="protein sequence ID" value="VAV87778.1"/>
    <property type="molecule type" value="Genomic_DNA"/>
</dbReference>
<dbReference type="PROSITE" id="PS51085">
    <property type="entry name" value="2FE2S_FER_2"/>
    <property type="match status" value="1"/>
</dbReference>
<dbReference type="AlphaFoldDB" id="A0A3B0RHW8"/>
<dbReference type="Pfam" id="PF00111">
    <property type="entry name" value="Fer2"/>
    <property type="match status" value="1"/>
</dbReference>
<dbReference type="Gene3D" id="3.10.20.30">
    <property type="match status" value="1"/>
</dbReference>
<evidence type="ECO:0000256" key="1">
    <source>
        <dbReference type="ARBA" id="ARBA00022714"/>
    </source>
</evidence>
<dbReference type="InterPro" id="IPR012675">
    <property type="entry name" value="Beta-grasp_dom_sf"/>
</dbReference>
<dbReference type="GO" id="GO:0046872">
    <property type="term" value="F:metal ion binding"/>
    <property type="evidence" value="ECO:0007669"/>
    <property type="project" value="UniProtKB-KW"/>
</dbReference>
<evidence type="ECO:0000259" key="5">
    <source>
        <dbReference type="PROSITE" id="PS51085"/>
    </source>
</evidence>
<dbReference type="InterPro" id="IPR006058">
    <property type="entry name" value="2Fe2S_fd_BS"/>
</dbReference>
<name>A0A3B0RHW8_9ZZZZ</name>
<dbReference type="GO" id="GO:0051537">
    <property type="term" value="F:2 iron, 2 sulfur cluster binding"/>
    <property type="evidence" value="ECO:0007669"/>
    <property type="project" value="UniProtKB-KW"/>
</dbReference>
<sequence>MGDTNFIFTVNAEEVICSLPAATPLLYYLRNDLGLNGPKFGCGLGQCGACTILVDGVATRSCITGVEDVKGSKVT</sequence>
<dbReference type="PANTHER" id="PTHR44379:SF6">
    <property type="entry name" value="BLR6046 PROTEIN"/>
    <property type="match status" value="1"/>
</dbReference>
<keyword evidence="4" id="KW-0411">Iron-sulfur</keyword>
<evidence type="ECO:0000313" key="6">
    <source>
        <dbReference type="EMBL" id="VAV87778.1"/>
    </source>
</evidence>
<dbReference type="GO" id="GO:0047121">
    <property type="term" value="F:isoquinoline 1-oxidoreductase activity"/>
    <property type="evidence" value="ECO:0007669"/>
    <property type="project" value="UniProtKB-EC"/>
</dbReference>
<reference evidence="6" key="1">
    <citation type="submission" date="2018-06" db="EMBL/GenBank/DDBJ databases">
        <authorList>
            <person name="Zhirakovskaya E."/>
        </authorList>
    </citation>
    <scope>NUCLEOTIDE SEQUENCE</scope>
</reference>
<keyword evidence="3" id="KW-0408">Iron</keyword>
<proteinExistence type="predicted"/>
<feature type="domain" description="2Fe-2S ferredoxin-type" evidence="5">
    <location>
        <begin position="4"/>
        <end position="75"/>
    </location>
</feature>
<keyword evidence="2" id="KW-0479">Metal-binding</keyword>
<keyword evidence="1" id="KW-0001">2Fe-2S</keyword>
<evidence type="ECO:0000256" key="2">
    <source>
        <dbReference type="ARBA" id="ARBA00022723"/>
    </source>
</evidence>
<feature type="non-terminal residue" evidence="6">
    <location>
        <position position="75"/>
    </location>
</feature>
<dbReference type="CDD" id="cd00207">
    <property type="entry name" value="fer2"/>
    <property type="match status" value="1"/>
</dbReference>
<dbReference type="InterPro" id="IPR051452">
    <property type="entry name" value="Diverse_Oxidoreductases"/>
</dbReference>
<dbReference type="InterPro" id="IPR036010">
    <property type="entry name" value="2Fe-2S_ferredoxin-like_sf"/>
</dbReference>
<protein>
    <submittedName>
        <fullName evidence="6">Isoquinoline 1-oxidoreductase alpha subunit</fullName>
        <ecNumber evidence="6">1.3.99.16</ecNumber>
    </submittedName>
</protein>
<keyword evidence="6" id="KW-0560">Oxidoreductase</keyword>
<evidence type="ECO:0000256" key="4">
    <source>
        <dbReference type="ARBA" id="ARBA00023014"/>
    </source>
</evidence>
<evidence type="ECO:0000256" key="3">
    <source>
        <dbReference type="ARBA" id="ARBA00023004"/>
    </source>
</evidence>
<dbReference type="SUPFAM" id="SSF54292">
    <property type="entry name" value="2Fe-2S ferredoxin-like"/>
    <property type="match status" value="1"/>
</dbReference>
<dbReference type="EC" id="1.3.99.16" evidence="6"/>